<name>A0A1M7YBY8_9BACT</name>
<evidence type="ECO:0000313" key="1">
    <source>
        <dbReference type="EMBL" id="SHO50089.1"/>
    </source>
</evidence>
<keyword evidence="2" id="KW-1185">Reference proteome</keyword>
<protein>
    <submittedName>
        <fullName evidence="1">Uncharacterized protein</fullName>
    </submittedName>
</protein>
<dbReference type="AlphaFoldDB" id="A0A1M7YBY8"/>
<reference evidence="1 2" key="1">
    <citation type="submission" date="2016-12" db="EMBL/GenBank/DDBJ databases">
        <authorList>
            <person name="Song W.-J."/>
            <person name="Kurnit D.M."/>
        </authorList>
    </citation>
    <scope>NUCLEOTIDE SEQUENCE [LARGE SCALE GENOMIC DNA]</scope>
    <source>
        <strain evidence="1 2">DSM 18488</strain>
    </source>
</reference>
<evidence type="ECO:0000313" key="2">
    <source>
        <dbReference type="Proteomes" id="UP000184603"/>
    </source>
</evidence>
<dbReference type="EMBL" id="FRFE01000017">
    <property type="protein sequence ID" value="SHO50089.1"/>
    <property type="molecule type" value="Genomic_DNA"/>
</dbReference>
<dbReference type="RefSeq" id="WP_073614718.1">
    <property type="nucleotide sequence ID" value="NZ_FRFE01000017.1"/>
</dbReference>
<proteinExistence type="predicted"/>
<sequence length="461" mass="53226">MKPEKRKEFIQRVLSNAAKRYTKIPVYNCRYSSFMFTEYIRPSDETVPIIDDFFERYFLPEYSLLKKPSKIDNKKKQFQILAAHLTLASTHRPLKLSLNKESFIGHKTWSYFIVDVVKCLHDAGRIELLAGKNFCGKGSGWLTCICPTEMFQAELLSKIIVRADPDKKSDGGLIVLKGKRFVSSTNKNTGKQPWAKGTKKIRKTIKYRDNKETKLLKEKLRKFNCVNSMYRVVVNDNGKETPITTDVHVVFNEELFKYNGRMYTRRFGYLNIPRETRKMLTISGEKTVELDYSALHPRLLYSLEGIQYDDDPYEAVVSGEVTRKVMKKMLLSLFNAKNRSGVTSAAVDCLAGGKKLKENFAATGYTIAKLLDEFIKVHAPISKYFLSKQGLRLMRMDSQIAYGVVEHFADQGKPCLPVHDSFVVRESDEEELRQVMQYHYGCITEKYSPDKRKYTCKIDKK</sequence>
<dbReference type="Proteomes" id="UP000184603">
    <property type="component" value="Unassembled WGS sequence"/>
</dbReference>
<accession>A0A1M7YBY8</accession>
<dbReference type="OrthoDB" id="7059994at2"/>
<gene>
    <name evidence="1" type="ORF">SAMN02745220_03245</name>
</gene>
<dbReference type="STRING" id="1121416.SAMN02745220_03245"/>
<organism evidence="1 2">
    <name type="scientific">Desulfopila aestuarii DSM 18488</name>
    <dbReference type="NCBI Taxonomy" id="1121416"/>
    <lineage>
        <taxon>Bacteria</taxon>
        <taxon>Pseudomonadati</taxon>
        <taxon>Thermodesulfobacteriota</taxon>
        <taxon>Desulfobulbia</taxon>
        <taxon>Desulfobulbales</taxon>
        <taxon>Desulfocapsaceae</taxon>
        <taxon>Desulfopila</taxon>
    </lineage>
</organism>